<feature type="signal peptide" evidence="1">
    <location>
        <begin position="1"/>
        <end position="20"/>
    </location>
</feature>
<name>A0A1M6J2M3_REIAG</name>
<evidence type="ECO:0000313" key="2">
    <source>
        <dbReference type="EMBL" id="SHJ40919.1"/>
    </source>
</evidence>
<feature type="chain" id="PRO_5009918597" description="Collagen triple helix repeat-containing protein" evidence="1">
    <location>
        <begin position="21"/>
        <end position="185"/>
    </location>
</feature>
<dbReference type="Proteomes" id="UP000184474">
    <property type="component" value="Unassembled WGS sequence"/>
</dbReference>
<proteinExistence type="predicted"/>
<dbReference type="RefSeq" id="WP_073118301.1">
    <property type="nucleotide sequence ID" value="NZ_FRAA01000001.1"/>
</dbReference>
<sequence length="185" mass="20571">MKISNTLILLSILSFSLLWACEGPAGIPGQDGANGENGEEGYAFEYTLTFSAPDYGAVLELPSDFTMLDSDVMMVYLLWEITDDGTEIWRALPQSLYFTDGILSYNFDFTKYDARVFLDGTVDLDGLGADLTDNWIARIVVLPAQFVNARTKLDYTDYNQVKAYLNLPDTDHTTGSYPTRPAVSE</sequence>
<dbReference type="STRING" id="156994.SAMN04488028_10116"/>
<keyword evidence="3" id="KW-1185">Reference proteome</keyword>
<evidence type="ECO:0000256" key="1">
    <source>
        <dbReference type="SAM" id="SignalP"/>
    </source>
</evidence>
<organism evidence="2 3">
    <name type="scientific">Reichenbachiella agariperforans</name>
    <dbReference type="NCBI Taxonomy" id="156994"/>
    <lineage>
        <taxon>Bacteria</taxon>
        <taxon>Pseudomonadati</taxon>
        <taxon>Bacteroidota</taxon>
        <taxon>Cytophagia</taxon>
        <taxon>Cytophagales</taxon>
        <taxon>Reichenbachiellaceae</taxon>
        <taxon>Reichenbachiella</taxon>
    </lineage>
</organism>
<dbReference type="AlphaFoldDB" id="A0A1M6J2M3"/>
<dbReference type="EMBL" id="FRAA01000001">
    <property type="protein sequence ID" value="SHJ40919.1"/>
    <property type="molecule type" value="Genomic_DNA"/>
</dbReference>
<evidence type="ECO:0008006" key="4">
    <source>
        <dbReference type="Google" id="ProtNLM"/>
    </source>
</evidence>
<evidence type="ECO:0000313" key="3">
    <source>
        <dbReference type="Proteomes" id="UP000184474"/>
    </source>
</evidence>
<reference evidence="3" key="1">
    <citation type="submission" date="2016-11" db="EMBL/GenBank/DDBJ databases">
        <authorList>
            <person name="Varghese N."/>
            <person name="Submissions S."/>
        </authorList>
    </citation>
    <scope>NUCLEOTIDE SEQUENCE [LARGE SCALE GENOMIC DNA]</scope>
    <source>
        <strain evidence="3">DSM 26134</strain>
    </source>
</reference>
<gene>
    <name evidence="2" type="ORF">SAMN04488028_10116</name>
</gene>
<keyword evidence="1" id="KW-0732">Signal</keyword>
<protein>
    <recommendedName>
        <fullName evidence="4">Collagen triple helix repeat-containing protein</fullName>
    </recommendedName>
</protein>
<accession>A0A1M6J2M3</accession>